<dbReference type="AlphaFoldDB" id="A0AAE3QD86"/>
<accession>A0AAE3QD86</accession>
<comment type="caution">
    <text evidence="1">The sequence shown here is derived from an EMBL/GenBank/DDBJ whole genome shotgun (WGS) entry which is preliminary data.</text>
</comment>
<protein>
    <submittedName>
        <fullName evidence="1">AAA family ATPase</fullName>
    </submittedName>
</protein>
<dbReference type="PANTHER" id="PTHR37816:SF2">
    <property type="entry name" value="DNA TOPOLOGY MODULATION PROTEIN FLAR-RELATED PROTEIN"/>
    <property type="match status" value="1"/>
</dbReference>
<keyword evidence="2" id="KW-1185">Reference proteome</keyword>
<dbReference type="RefSeq" id="WP_311787579.1">
    <property type="nucleotide sequence ID" value="NZ_JALDYY010000010.1"/>
</dbReference>
<gene>
    <name evidence="1" type="ORF">MRS75_13105</name>
</gene>
<sequence>MIGEVGELPKAVDALRQANRIVVIGCSGGGKTTLSLRIAGALQLPFISMDREFFWLPGWQNRTKPDERARIAVAAAGDRWVMDGTGSSSFDLRLPRAQFVLWVRMPRHLCLWGVVKRWLRWRGRSRPHMADDCPERLDPEFLRYIWTFERKVSPAIATALARYGADVPVYEVKSRAEMRALLDLVDVSA</sequence>
<reference evidence="1" key="1">
    <citation type="submission" date="2022-03" db="EMBL/GenBank/DDBJ databases">
        <title>Fererhizobium litorale gen. nov., sp. nov., isolated from sandy sediments of the Sea of Japan seashore.</title>
        <authorList>
            <person name="Romanenko L."/>
            <person name="Kurilenko V."/>
            <person name="Otstavnykh N."/>
            <person name="Svetashev V."/>
            <person name="Tekutyeva L."/>
            <person name="Isaeva M."/>
            <person name="Mikhailov V."/>
        </authorList>
    </citation>
    <scope>NUCLEOTIDE SEQUENCE</scope>
    <source>
        <strain evidence="1">KMM 9576</strain>
    </source>
</reference>
<dbReference type="InterPro" id="IPR052922">
    <property type="entry name" value="Cytidylate_Kinase-2"/>
</dbReference>
<dbReference type="Gene3D" id="3.40.50.300">
    <property type="entry name" value="P-loop containing nucleotide triphosphate hydrolases"/>
    <property type="match status" value="1"/>
</dbReference>
<name>A0AAE3QD86_9HYPH</name>
<dbReference type="InterPro" id="IPR027417">
    <property type="entry name" value="P-loop_NTPase"/>
</dbReference>
<evidence type="ECO:0000313" key="1">
    <source>
        <dbReference type="EMBL" id="MDI7923020.1"/>
    </source>
</evidence>
<dbReference type="EMBL" id="JALDYZ010000006">
    <property type="protein sequence ID" value="MDI7923020.1"/>
    <property type="molecule type" value="Genomic_DNA"/>
</dbReference>
<dbReference type="SUPFAM" id="SSF52540">
    <property type="entry name" value="P-loop containing nucleoside triphosphate hydrolases"/>
    <property type="match status" value="1"/>
</dbReference>
<organism evidence="1 2">
    <name type="scientific">Ferirhizobium litorale</name>
    <dbReference type="NCBI Taxonomy" id="2927786"/>
    <lineage>
        <taxon>Bacteria</taxon>
        <taxon>Pseudomonadati</taxon>
        <taxon>Pseudomonadota</taxon>
        <taxon>Alphaproteobacteria</taxon>
        <taxon>Hyphomicrobiales</taxon>
        <taxon>Rhizobiaceae</taxon>
        <taxon>Ferirhizobium</taxon>
    </lineage>
</organism>
<proteinExistence type="predicted"/>
<dbReference type="PANTHER" id="PTHR37816">
    <property type="entry name" value="YALI0E33011P"/>
    <property type="match status" value="1"/>
</dbReference>
<evidence type="ECO:0000313" key="2">
    <source>
        <dbReference type="Proteomes" id="UP001161580"/>
    </source>
</evidence>
<dbReference type="Proteomes" id="UP001161580">
    <property type="component" value="Unassembled WGS sequence"/>
</dbReference>